<dbReference type="InterPro" id="IPR025375">
    <property type="entry name" value="DUF4365"/>
</dbReference>
<feature type="domain" description="DUF4365" evidence="2">
    <location>
        <begin position="11"/>
        <end position="135"/>
    </location>
</feature>
<dbReference type="EMBL" id="JAUCMN010000002">
    <property type="protein sequence ID" value="MDM7890684.1"/>
    <property type="molecule type" value="Genomic_DNA"/>
</dbReference>
<accession>A0ABT7TPC0</accession>
<gene>
    <name evidence="3" type="ORF">QUG93_03205</name>
</gene>
<keyword evidence="4" id="KW-1185">Reference proteome</keyword>
<name>A0ABT7TPC0_9MICO</name>
<dbReference type="RefSeq" id="WP_289472190.1">
    <property type="nucleotide sequence ID" value="NZ_JAUCMN010000002.1"/>
</dbReference>
<dbReference type="Proteomes" id="UP001236404">
    <property type="component" value="Unassembled WGS sequence"/>
</dbReference>
<feature type="coiled-coil region" evidence="1">
    <location>
        <begin position="789"/>
        <end position="816"/>
    </location>
</feature>
<comment type="caution">
    <text evidence="3">The sequence shown here is derived from an EMBL/GenBank/DDBJ whole genome shotgun (WGS) entry which is preliminary data.</text>
</comment>
<dbReference type="InterPro" id="IPR011990">
    <property type="entry name" value="TPR-like_helical_dom_sf"/>
</dbReference>
<evidence type="ECO:0000256" key="1">
    <source>
        <dbReference type="SAM" id="Coils"/>
    </source>
</evidence>
<organism evidence="3 4">
    <name type="scientific">Curtobacterium caseinilyticum</name>
    <dbReference type="NCBI Taxonomy" id="3055137"/>
    <lineage>
        <taxon>Bacteria</taxon>
        <taxon>Bacillati</taxon>
        <taxon>Actinomycetota</taxon>
        <taxon>Actinomycetes</taxon>
        <taxon>Micrococcales</taxon>
        <taxon>Microbacteriaceae</taxon>
        <taxon>Curtobacterium</taxon>
    </lineage>
</organism>
<evidence type="ECO:0000259" key="2">
    <source>
        <dbReference type="Pfam" id="PF14280"/>
    </source>
</evidence>
<dbReference type="Gene3D" id="1.25.40.10">
    <property type="entry name" value="Tetratricopeptide repeat domain"/>
    <property type="match status" value="1"/>
</dbReference>
<evidence type="ECO:0000313" key="4">
    <source>
        <dbReference type="Proteomes" id="UP001236404"/>
    </source>
</evidence>
<keyword evidence="1" id="KW-0175">Coiled coil</keyword>
<protein>
    <submittedName>
        <fullName evidence="3">DUF4365 domain-containing protein</fullName>
    </submittedName>
</protein>
<evidence type="ECO:0000313" key="3">
    <source>
        <dbReference type="EMBL" id="MDM7890684.1"/>
    </source>
</evidence>
<dbReference type="Pfam" id="PF14280">
    <property type="entry name" value="DUF4365"/>
    <property type="match status" value="1"/>
</dbReference>
<proteinExistence type="predicted"/>
<sequence length="1209" mass="132107">MTQATDLLAQRGVNLLAQAVMKRGWIFRETSAIDQGIDGQIEIGTDGIGEGQLIAVQVKTGPSYFSEPTASGWRYRPSQRHATYWTQGTLPVILVLVDLDRDEAFWQEVTPAALRGTGKGVAIDVPETHSVRHESTWNRLEELARWSAEYRTFTDDLTKLPPVAAHRLRDAEQYDRRSAERLTRLLSTADNPAAICRSLADQPPHWLTAHAAPLWAAIAGYAEEHGLWDDARRTLERIGTGSDRDAADRANIRLATLEMDNSPKQVVRILDRLSAAAADGVWARILRLWAEEPEHGERAFDAVDLTTPEALENIHILAMRAEFAYRAGNVNDAVRYANDALRRAPFSSPTMRMLAQFLLARSRTVHAERTDVAQAIDALQAAVDQRRSWHGSTAGYLDLLARLYGLNGRNDAVLRLCCLPPVGQAHPEEAIRPEVAQMAMAAATNLGRCDLRPAIIGAVGDRDAARRIELTFEPAPHGSDQYVAYWVEQLDAAVRGGEIAQAFDIVQELAWAGQNHTLALQPFVDAGQIEATLVEIVGADADAVAGKPGGRAHLRRLARERLEAASNLVILHQREGKLAELCSVARAAAVRFDTVELVDLEVKALLHLGRIDDAATVASGALQTGRVVPEVRPTLHRALAQRAAAKGQWGAAEAHYLDSRAEQPVLAVEDAWNLVLVRLRLYRYDRAAELIDEERLEPATDYQAELWLSARMASEWQLADARTAIRAAEAHSDQQIAATLTSNVVTRVDLSDAGWDEVEPGAASSWRDRFVALVTQHATSTEGAPLRPVPNLSEELAAATDQAQQDQERRRRVQRTLRRGAPIGFVADAEREPYSAYYDRTSLPGYPVGAGDDDTHQTEVTVARDALDEAVVVDASALIIGHRLERWAELRSLFSSALVTPSVVHDLFASANNRRLDAHNDGVLAYDHRIGGMIWIDNTEAQRVKCRSDASLYAGIVNALDIDSRELTATLKLPTDDPAPWSDALLLAAQRDAPLWSDDAGQRAIARQLGIAAFGTDAVLEAAAEAQPHPTTTDHYKLDRDNRLSLISLGATGIALSREEFNELGEAEAWSGTTAAPQMSRPAWWLATKRPFQWLQHALTGAAAHQEPEALARWELCASEGLATVTIGGNTSPIVHIAVVLVMSWTANPDPQRLEGMLQRARAVAWIYGGGDPAKKVLTAATLLGGASLSTDYLPHATTLFSAITAAKL</sequence>
<reference evidence="3 4" key="1">
    <citation type="submission" date="2023-06" db="EMBL/GenBank/DDBJ databases">
        <authorList>
            <person name="Feng G."/>
            <person name="Li J."/>
            <person name="Zhu H."/>
        </authorList>
    </citation>
    <scope>NUCLEOTIDE SEQUENCE [LARGE SCALE GENOMIC DNA]</scope>
    <source>
        <strain evidence="3 4">RHCKG28</strain>
    </source>
</reference>